<dbReference type="Proteomes" id="UP001228403">
    <property type="component" value="Unassembled WGS sequence"/>
</dbReference>
<reference evidence="4" key="1">
    <citation type="submission" date="2023-07" db="EMBL/GenBank/DDBJ databases">
        <title>Identification and characterization of horizontal gene transfer across gut microbiota members of farm animals based on homology search.</title>
        <authorList>
            <person name="Schwarzerova J."/>
            <person name="Nykrynova M."/>
            <person name="Jureckova K."/>
            <person name="Cejkova D."/>
            <person name="Rychlik I."/>
        </authorList>
    </citation>
    <scope>NUCLEOTIDE SEQUENCE [LARGE SCALE GENOMIC DNA]</scope>
    <source>
        <strain evidence="4">ET4</strain>
    </source>
</reference>
<feature type="signal peptide" evidence="1">
    <location>
        <begin position="1"/>
        <end position="23"/>
    </location>
</feature>
<organism evidence="3 4">
    <name type="scientific">Bacteroides eggerthii</name>
    <dbReference type="NCBI Taxonomy" id="28111"/>
    <lineage>
        <taxon>Bacteria</taxon>
        <taxon>Pseudomonadati</taxon>
        <taxon>Bacteroidota</taxon>
        <taxon>Bacteroidia</taxon>
        <taxon>Bacteroidales</taxon>
        <taxon>Bacteroidaceae</taxon>
        <taxon>Bacteroides</taxon>
    </lineage>
</organism>
<dbReference type="EMBL" id="JAUDCF010000023">
    <property type="protein sequence ID" value="MDM8146158.1"/>
    <property type="molecule type" value="Genomic_DNA"/>
</dbReference>
<dbReference type="CDD" id="cd03394">
    <property type="entry name" value="PAP2_like_5"/>
    <property type="match status" value="1"/>
</dbReference>
<protein>
    <submittedName>
        <fullName evidence="3">Phosphatase PAP2 family protein</fullName>
    </submittedName>
</protein>
<evidence type="ECO:0000259" key="2">
    <source>
        <dbReference type="SMART" id="SM00014"/>
    </source>
</evidence>
<sequence length="189" mass="20663">MMAVLKKITLLFLLCLFLLPLQAQEFQPTPAQRGVRTSGDVAVGMLAAAGLTAVLVQKDWQGLKQGALSGVTTLGVTYALKYLVKKERPDHSDFHSFPSMHTSAAFTAAAFIQRRYGWKWGAPAYALSAYVGWSRVFGKKHDWWDVVAGAAIGAGSSYIYTRPFMRKHDVVLAPVAAPGTYGLYASMKF</sequence>
<evidence type="ECO:0000313" key="4">
    <source>
        <dbReference type="Proteomes" id="UP001228403"/>
    </source>
</evidence>
<accession>A0ABT7U6K0</accession>
<name>A0ABT7U6K0_9BACE</name>
<dbReference type="SUPFAM" id="SSF48317">
    <property type="entry name" value="Acid phosphatase/Vanadium-dependent haloperoxidase"/>
    <property type="match status" value="1"/>
</dbReference>
<proteinExistence type="predicted"/>
<dbReference type="InterPro" id="IPR036938">
    <property type="entry name" value="PAP2/HPO_sf"/>
</dbReference>
<dbReference type="Gene3D" id="1.20.144.10">
    <property type="entry name" value="Phosphatidic acid phosphatase type 2/haloperoxidase"/>
    <property type="match status" value="1"/>
</dbReference>
<feature type="domain" description="Phosphatidic acid phosphatase type 2/haloperoxidase" evidence="2">
    <location>
        <begin position="61"/>
        <end position="161"/>
    </location>
</feature>
<comment type="caution">
    <text evidence="3">The sequence shown here is derived from an EMBL/GenBank/DDBJ whole genome shotgun (WGS) entry which is preliminary data.</text>
</comment>
<evidence type="ECO:0000313" key="3">
    <source>
        <dbReference type="EMBL" id="MDM8146158.1"/>
    </source>
</evidence>
<dbReference type="PANTHER" id="PTHR14969:SF13">
    <property type="entry name" value="AT30094P"/>
    <property type="match status" value="1"/>
</dbReference>
<keyword evidence="1" id="KW-0732">Signal</keyword>
<evidence type="ECO:0000256" key="1">
    <source>
        <dbReference type="SAM" id="SignalP"/>
    </source>
</evidence>
<dbReference type="SMART" id="SM00014">
    <property type="entry name" value="acidPPc"/>
    <property type="match status" value="1"/>
</dbReference>
<feature type="chain" id="PRO_5046705504" evidence="1">
    <location>
        <begin position="24"/>
        <end position="189"/>
    </location>
</feature>
<gene>
    <name evidence="3" type="ORF">QUW02_09530</name>
</gene>
<dbReference type="PANTHER" id="PTHR14969">
    <property type="entry name" value="SPHINGOSINE-1-PHOSPHATE PHOSPHOHYDROLASE"/>
    <property type="match status" value="1"/>
</dbReference>
<dbReference type="InterPro" id="IPR000326">
    <property type="entry name" value="PAP2/HPO"/>
</dbReference>
<dbReference type="Pfam" id="PF01569">
    <property type="entry name" value="PAP2"/>
    <property type="match status" value="1"/>
</dbReference>
<keyword evidence="4" id="KW-1185">Reference proteome</keyword>